<keyword evidence="3" id="KW-1185">Reference proteome</keyword>
<evidence type="ECO:0008006" key="4">
    <source>
        <dbReference type="Google" id="ProtNLM"/>
    </source>
</evidence>
<reference evidence="2 3" key="1">
    <citation type="submission" date="2016-10" db="EMBL/GenBank/DDBJ databases">
        <authorList>
            <person name="de Groot N.N."/>
        </authorList>
    </citation>
    <scope>NUCLEOTIDE SEQUENCE [LARGE SCALE GENOMIC DNA]</scope>
    <source>
        <strain evidence="2 3">DSM 23553</strain>
    </source>
</reference>
<keyword evidence="1" id="KW-0732">Signal</keyword>
<feature type="signal peptide" evidence="1">
    <location>
        <begin position="1"/>
        <end position="20"/>
    </location>
</feature>
<protein>
    <recommendedName>
        <fullName evidence="4">Lipoprotein</fullName>
    </recommendedName>
</protein>
<evidence type="ECO:0000313" key="3">
    <source>
        <dbReference type="Proteomes" id="UP000199448"/>
    </source>
</evidence>
<gene>
    <name evidence="2" type="ORF">SAMN04488034_105121</name>
</gene>
<sequence>MKFLKFTLLLVAIASLTGCASGYDSITPKSLNYASVNVKDGVKLEYKYDLLDKKYEKKEDKRGVKLVAVSITNTSERDLIFGKDLTLSYENGDYVPLMEYDKTFKSLRQSPLTHLFYLLLTPLNLHITKASSSGNIVTNSYPIGLLLGPGIAGGNMIAASTANGKFKKDLMEYNLQGTMIKKGETKYGLIGINTDSYDALQPVVKNASEAETKKEIAP</sequence>
<name>A0A1H5NTY8_9FLAO</name>
<dbReference type="Proteomes" id="UP000199448">
    <property type="component" value="Unassembled WGS sequence"/>
</dbReference>
<dbReference type="AlphaFoldDB" id="A0A1H5NTY8"/>
<accession>A0A1H5NTY8</accession>
<evidence type="ECO:0000313" key="2">
    <source>
        <dbReference type="EMBL" id="SEF04291.1"/>
    </source>
</evidence>
<feature type="chain" id="PRO_5011559108" description="Lipoprotein" evidence="1">
    <location>
        <begin position="21"/>
        <end position="218"/>
    </location>
</feature>
<dbReference type="RefSeq" id="WP_093113634.1">
    <property type="nucleotide sequence ID" value="NZ_FNGG01000005.1"/>
</dbReference>
<evidence type="ECO:0000256" key="1">
    <source>
        <dbReference type="SAM" id="SignalP"/>
    </source>
</evidence>
<dbReference type="EMBL" id="FNUG01000005">
    <property type="protein sequence ID" value="SEF04291.1"/>
    <property type="molecule type" value="Genomic_DNA"/>
</dbReference>
<organism evidence="2 3">
    <name type="scientific">Salinimicrobium catena</name>
    <dbReference type="NCBI Taxonomy" id="390640"/>
    <lineage>
        <taxon>Bacteria</taxon>
        <taxon>Pseudomonadati</taxon>
        <taxon>Bacteroidota</taxon>
        <taxon>Flavobacteriia</taxon>
        <taxon>Flavobacteriales</taxon>
        <taxon>Flavobacteriaceae</taxon>
        <taxon>Salinimicrobium</taxon>
    </lineage>
</organism>
<proteinExistence type="predicted"/>
<dbReference type="PROSITE" id="PS51257">
    <property type="entry name" value="PROKAR_LIPOPROTEIN"/>
    <property type="match status" value="1"/>
</dbReference>
<dbReference type="OrthoDB" id="798271at2"/>